<feature type="domain" description="HTH luxR-type" evidence="4">
    <location>
        <begin position="150"/>
        <end position="215"/>
    </location>
</feature>
<feature type="domain" description="Response regulatory" evidence="5">
    <location>
        <begin position="6"/>
        <end position="123"/>
    </location>
</feature>
<dbReference type="InterPro" id="IPR011006">
    <property type="entry name" value="CheY-like_superfamily"/>
</dbReference>
<keyword evidence="7" id="KW-1185">Reference proteome</keyword>
<comment type="caution">
    <text evidence="6">The sequence shown here is derived from an EMBL/GenBank/DDBJ whole genome shotgun (WGS) entry which is preliminary data.</text>
</comment>
<keyword evidence="1 3" id="KW-0597">Phosphoprotein</keyword>
<accession>A0A8J6TWX5</accession>
<dbReference type="SMART" id="SM00421">
    <property type="entry name" value="HTH_LUXR"/>
    <property type="match status" value="1"/>
</dbReference>
<protein>
    <submittedName>
        <fullName evidence="6">Response regulator transcription factor</fullName>
    </submittedName>
</protein>
<evidence type="ECO:0000313" key="7">
    <source>
        <dbReference type="Proteomes" id="UP000652681"/>
    </source>
</evidence>
<dbReference type="EMBL" id="JACVEL010000002">
    <property type="protein sequence ID" value="MBC9811651.1"/>
    <property type="molecule type" value="Genomic_DNA"/>
</dbReference>
<dbReference type="SUPFAM" id="SSF46894">
    <property type="entry name" value="C-terminal effector domain of the bipartite response regulators"/>
    <property type="match status" value="1"/>
</dbReference>
<dbReference type="Pfam" id="PF00196">
    <property type="entry name" value="GerE"/>
    <property type="match status" value="1"/>
</dbReference>
<dbReference type="Proteomes" id="UP000652681">
    <property type="component" value="Unassembled WGS sequence"/>
</dbReference>
<dbReference type="PROSITE" id="PS50043">
    <property type="entry name" value="HTH_LUXR_2"/>
    <property type="match status" value="1"/>
</dbReference>
<dbReference type="SMART" id="SM00448">
    <property type="entry name" value="REC"/>
    <property type="match status" value="1"/>
</dbReference>
<organism evidence="6 7">
    <name type="scientific">Taishania pollutisoli</name>
    <dbReference type="NCBI Taxonomy" id="2766479"/>
    <lineage>
        <taxon>Bacteria</taxon>
        <taxon>Pseudomonadati</taxon>
        <taxon>Bacteroidota</taxon>
        <taxon>Flavobacteriia</taxon>
        <taxon>Flavobacteriales</taxon>
        <taxon>Crocinitomicaceae</taxon>
        <taxon>Taishania</taxon>
    </lineage>
</organism>
<dbReference type="InterPro" id="IPR058245">
    <property type="entry name" value="NreC/VraR/RcsB-like_REC"/>
</dbReference>
<dbReference type="GO" id="GO:0000160">
    <property type="term" value="P:phosphorelay signal transduction system"/>
    <property type="evidence" value="ECO:0007669"/>
    <property type="project" value="InterPro"/>
</dbReference>
<evidence type="ECO:0000256" key="2">
    <source>
        <dbReference type="ARBA" id="ARBA00023125"/>
    </source>
</evidence>
<feature type="modified residue" description="4-aspartylphosphate" evidence="3">
    <location>
        <position position="58"/>
    </location>
</feature>
<dbReference type="CDD" id="cd17535">
    <property type="entry name" value="REC_NarL-like"/>
    <property type="match status" value="1"/>
</dbReference>
<keyword evidence="2" id="KW-0238">DNA-binding</keyword>
<proteinExistence type="predicted"/>
<gene>
    <name evidence="6" type="ORF">H9Y05_04100</name>
</gene>
<dbReference type="InterPro" id="IPR000792">
    <property type="entry name" value="Tscrpt_reg_LuxR_C"/>
</dbReference>
<dbReference type="SUPFAM" id="SSF52172">
    <property type="entry name" value="CheY-like"/>
    <property type="match status" value="1"/>
</dbReference>
<evidence type="ECO:0000313" key="6">
    <source>
        <dbReference type="EMBL" id="MBC9811651.1"/>
    </source>
</evidence>
<evidence type="ECO:0000256" key="3">
    <source>
        <dbReference type="PROSITE-ProRule" id="PRU00169"/>
    </source>
</evidence>
<evidence type="ECO:0000259" key="5">
    <source>
        <dbReference type="PROSITE" id="PS50110"/>
    </source>
</evidence>
<dbReference type="InterPro" id="IPR016032">
    <property type="entry name" value="Sig_transdc_resp-reg_C-effctor"/>
</dbReference>
<dbReference type="AlphaFoldDB" id="A0A8J6TWX5"/>
<dbReference type="Pfam" id="PF00072">
    <property type="entry name" value="Response_reg"/>
    <property type="match status" value="1"/>
</dbReference>
<reference evidence="6" key="1">
    <citation type="submission" date="2020-09" db="EMBL/GenBank/DDBJ databases">
        <title>Taishania pollutisoli gen. nov., sp. nov., Isolated from Tetrabromobisphenol A-Contaminated Soil.</title>
        <authorList>
            <person name="Chen Q."/>
        </authorList>
    </citation>
    <scope>NUCLEOTIDE SEQUENCE</scope>
    <source>
        <strain evidence="6">CZZ-1</strain>
    </source>
</reference>
<dbReference type="PANTHER" id="PTHR43214">
    <property type="entry name" value="TWO-COMPONENT RESPONSE REGULATOR"/>
    <property type="match status" value="1"/>
</dbReference>
<dbReference type="CDD" id="cd06170">
    <property type="entry name" value="LuxR_C_like"/>
    <property type="match status" value="1"/>
</dbReference>
<dbReference type="InterPro" id="IPR039420">
    <property type="entry name" value="WalR-like"/>
</dbReference>
<dbReference type="RefSeq" id="WP_163490906.1">
    <property type="nucleotide sequence ID" value="NZ_JACVEL010000002.1"/>
</dbReference>
<evidence type="ECO:0000259" key="4">
    <source>
        <dbReference type="PROSITE" id="PS50043"/>
    </source>
</evidence>
<dbReference type="PRINTS" id="PR00038">
    <property type="entry name" value="HTHLUXR"/>
</dbReference>
<sequence length="217" mass="24419">MTQIIKIAIAEDISKLAQALKEKIELAVEFKVVEIVSNGSEMVKRLENNHAVDVIFMDINMPEMDGVQATEIISNRWPNIKIIMCTVFDDEQNIFEAIMAGASGYILKDEPPVKVHKSIYEALEGGAPMSPMIAKKSLTLIRKGKPSEVVIEKDYELTRRELEVLEQIAKGLSYDQISDNLFISYGTARKHVENIYKKMKVHNKVEALEKAKKGGLI</sequence>
<name>A0A8J6TWX5_9FLAO</name>
<evidence type="ECO:0000256" key="1">
    <source>
        <dbReference type="ARBA" id="ARBA00022553"/>
    </source>
</evidence>
<dbReference type="InterPro" id="IPR001789">
    <property type="entry name" value="Sig_transdc_resp-reg_receiver"/>
</dbReference>
<dbReference type="GO" id="GO:0003677">
    <property type="term" value="F:DNA binding"/>
    <property type="evidence" value="ECO:0007669"/>
    <property type="project" value="UniProtKB-KW"/>
</dbReference>
<dbReference type="Gene3D" id="3.40.50.2300">
    <property type="match status" value="1"/>
</dbReference>
<dbReference type="PROSITE" id="PS50110">
    <property type="entry name" value="RESPONSE_REGULATORY"/>
    <property type="match status" value="1"/>
</dbReference>
<dbReference type="PANTHER" id="PTHR43214:SF40">
    <property type="entry name" value="TRANSCRIPTIONAL REGULATORY PROTEIN LNRK"/>
    <property type="match status" value="1"/>
</dbReference>
<dbReference type="GO" id="GO:0006355">
    <property type="term" value="P:regulation of DNA-templated transcription"/>
    <property type="evidence" value="ECO:0007669"/>
    <property type="project" value="InterPro"/>
</dbReference>